<dbReference type="AlphaFoldDB" id="A0A085NA79"/>
<dbReference type="InterPro" id="IPR036875">
    <property type="entry name" value="Znf_CCHC_sf"/>
</dbReference>
<proteinExistence type="predicted"/>
<keyword evidence="6" id="KW-0862">Zinc</keyword>
<dbReference type="InterPro" id="IPR001969">
    <property type="entry name" value="Aspartic_peptidase_AS"/>
</dbReference>
<evidence type="ECO:0008006" key="11">
    <source>
        <dbReference type="Google" id="ProtNLM"/>
    </source>
</evidence>
<dbReference type="Gene3D" id="2.40.70.10">
    <property type="entry name" value="Acid Proteases"/>
    <property type="match status" value="1"/>
</dbReference>
<dbReference type="Gene3D" id="4.10.60.10">
    <property type="entry name" value="Zinc finger, CCHC-type"/>
    <property type="match status" value="1"/>
</dbReference>
<keyword evidence="6" id="KW-0863">Zinc-finger</keyword>
<dbReference type="GO" id="GO:0003676">
    <property type="term" value="F:nucleic acid binding"/>
    <property type="evidence" value="ECO:0007669"/>
    <property type="project" value="InterPro"/>
</dbReference>
<evidence type="ECO:0000256" key="4">
    <source>
        <dbReference type="ARBA" id="ARBA00022759"/>
    </source>
</evidence>
<dbReference type="SUPFAM" id="SSF56672">
    <property type="entry name" value="DNA/RNA polymerases"/>
    <property type="match status" value="1"/>
</dbReference>
<accession>A0A085NA79</accession>
<dbReference type="SMART" id="SM00343">
    <property type="entry name" value="ZnF_C2HC"/>
    <property type="match status" value="1"/>
</dbReference>
<organism evidence="10">
    <name type="scientific">Trichuris suis</name>
    <name type="common">pig whipworm</name>
    <dbReference type="NCBI Taxonomy" id="68888"/>
    <lineage>
        <taxon>Eukaryota</taxon>
        <taxon>Metazoa</taxon>
        <taxon>Ecdysozoa</taxon>
        <taxon>Nematoda</taxon>
        <taxon>Enoplea</taxon>
        <taxon>Dorylaimia</taxon>
        <taxon>Trichinellida</taxon>
        <taxon>Trichuridae</taxon>
        <taxon>Trichuris</taxon>
    </lineage>
</organism>
<dbReference type="GO" id="GO:0006508">
    <property type="term" value="P:proteolysis"/>
    <property type="evidence" value="ECO:0007669"/>
    <property type="project" value="InterPro"/>
</dbReference>
<feature type="domain" description="CCHC-type" evidence="8">
    <location>
        <begin position="177"/>
        <end position="193"/>
    </location>
</feature>
<dbReference type="PROSITE" id="PS50158">
    <property type="entry name" value="ZF_CCHC"/>
    <property type="match status" value="1"/>
</dbReference>
<dbReference type="EMBL" id="KL367525">
    <property type="protein sequence ID" value="KFD66375.1"/>
    <property type="molecule type" value="Genomic_DNA"/>
</dbReference>
<dbReference type="PROSITE" id="PS50175">
    <property type="entry name" value="ASP_PROT_RETROV"/>
    <property type="match status" value="1"/>
</dbReference>
<keyword evidence="1" id="KW-0808">Transferase</keyword>
<keyword evidence="5" id="KW-0378">Hydrolase</keyword>
<keyword evidence="7" id="KW-0175">Coiled coil</keyword>
<keyword evidence="4" id="KW-0255">Endonuclease</keyword>
<sequence length="501" mass="55876">LRSLLSQRRSPSKQRYFTRALEGKLEEQAFPQWPVDHQDKLVLQKFLQEIDKQDWAEAFHMAGPRTLEVAVRMAVQAKARAKRRKQKLGTCSVVRQEESDSDGSEYSANVTAVQRAQATHQTVTSNDRLESRMSRLEAQLREVLTRLEQQSLTSVAKGVQGSALSEPSTRTPGKNARCFRCGQRGHWRRDCSKNRGLKKSSSRSSYCSEWRNKVSDAYTAVIPQTTSNITRVTGLLIRGQLEQIEVNMLVDSGADWSIIREDTLRNVTPSAIRTLIPESAERAATATGQPLQLIGKCVLSVGLGKMIVHQLFRVTRDLTVECLLGADFLQRNKCVLDCGQNTLAIKGCRVARWGKTMPETTAGCAQIASDASRPTPTCHLAVKGEAHIDEMIRCVDVELTLAEKRKLRTMLYKARKVFGTSLLDVGRCHVLKHDIRTGSAKPVRHPVRRLGPIERAEVSALIKQMLKAGIIEPPNSPWAAGIVPVRKKDNSIRLCVENSTK</sequence>
<dbReference type="InterPro" id="IPR043502">
    <property type="entry name" value="DNA/RNA_pol_sf"/>
</dbReference>
<dbReference type="InterPro" id="IPR001878">
    <property type="entry name" value="Znf_CCHC"/>
</dbReference>
<evidence type="ECO:0000259" key="8">
    <source>
        <dbReference type="PROSITE" id="PS50158"/>
    </source>
</evidence>
<dbReference type="InterPro" id="IPR021109">
    <property type="entry name" value="Peptidase_aspartic_dom_sf"/>
</dbReference>
<evidence type="ECO:0000256" key="3">
    <source>
        <dbReference type="ARBA" id="ARBA00022722"/>
    </source>
</evidence>
<evidence type="ECO:0000256" key="2">
    <source>
        <dbReference type="ARBA" id="ARBA00022695"/>
    </source>
</evidence>
<evidence type="ECO:0000256" key="6">
    <source>
        <dbReference type="PROSITE-ProRule" id="PRU00047"/>
    </source>
</evidence>
<dbReference type="InterPro" id="IPR001995">
    <property type="entry name" value="Peptidase_A2_cat"/>
</dbReference>
<dbReference type="Pfam" id="PF13975">
    <property type="entry name" value="gag-asp_proteas"/>
    <property type="match status" value="1"/>
</dbReference>
<dbReference type="GO" id="GO:0019899">
    <property type="term" value="F:enzyme binding"/>
    <property type="evidence" value="ECO:0007669"/>
    <property type="project" value="UniProtKB-ARBA"/>
</dbReference>
<evidence type="ECO:0000256" key="5">
    <source>
        <dbReference type="ARBA" id="ARBA00022801"/>
    </source>
</evidence>
<evidence type="ECO:0000313" key="10">
    <source>
        <dbReference type="EMBL" id="KFD66375.1"/>
    </source>
</evidence>
<feature type="coiled-coil region" evidence="7">
    <location>
        <begin position="126"/>
        <end position="153"/>
    </location>
</feature>
<dbReference type="GO" id="GO:0004190">
    <property type="term" value="F:aspartic-type endopeptidase activity"/>
    <property type="evidence" value="ECO:0007669"/>
    <property type="project" value="InterPro"/>
</dbReference>
<dbReference type="PANTHER" id="PTHR37984:SF5">
    <property type="entry name" value="PROTEIN NYNRIN-LIKE"/>
    <property type="match status" value="1"/>
</dbReference>
<dbReference type="GO" id="GO:0016779">
    <property type="term" value="F:nucleotidyltransferase activity"/>
    <property type="evidence" value="ECO:0007669"/>
    <property type="project" value="UniProtKB-KW"/>
</dbReference>
<dbReference type="InterPro" id="IPR050951">
    <property type="entry name" value="Retrovirus_Pol_polyprotein"/>
</dbReference>
<evidence type="ECO:0000256" key="7">
    <source>
        <dbReference type="SAM" id="Coils"/>
    </source>
</evidence>
<dbReference type="PROSITE" id="PS00141">
    <property type="entry name" value="ASP_PROTEASE"/>
    <property type="match status" value="1"/>
</dbReference>
<gene>
    <name evidence="10" type="ORF">M514_21405</name>
</gene>
<dbReference type="PANTHER" id="PTHR37984">
    <property type="entry name" value="PROTEIN CBG26694"/>
    <property type="match status" value="1"/>
</dbReference>
<dbReference type="GO" id="GO:0004519">
    <property type="term" value="F:endonuclease activity"/>
    <property type="evidence" value="ECO:0007669"/>
    <property type="project" value="UniProtKB-KW"/>
</dbReference>
<dbReference type="SUPFAM" id="SSF50630">
    <property type="entry name" value="Acid proteases"/>
    <property type="match status" value="1"/>
</dbReference>
<name>A0A085NA79_9BILA</name>
<protein>
    <recommendedName>
        <fullName evidence="11">CCHC-type domain-containing protein</fullName>
    </recommendedName>
</protein>
<dbReference type="Proteomes" id="UP000030758">
    <property type="component" value="Unassembled WGS sequence"/>
</dbReference>
<keyword evidence="2" id="KW-0548">Nucleotidyltransferase</keyword>
<dbReference type="SUPFAM" id="SSF57756">
    <property type="entry name" value="Retrovirus zinc finger-like domains"/>
    <property type="match status" value="1"/>
</dbReference>
<evidence type="ECO:0000259" key="9">
    <source>
        <dbReference type="PROSITE" id="PS50175"/>
    </source>
</evidence>
<dbReference type="Pfam" id="PF00098">
    <property type="entry name" value="zf-CCHC"/>
    <property type="match status" value="1"/>
</dbReference>
<evidence type="ECO:0000256" key="1">
    <source>
        <dbReference type="ARBA" id="ARBA00022679"/>
    </source>
</evidence>
<dbReference type="GO" id="GO:0008270">
    <property type="term" value="F:zinc ion binding"/>
    <property type="evidence" value="ECO:0007669"/>
    <property type="project" value="UniProtKB-KW"/>
</dbReference>
<feature type="domain" description="Peptidase A2" evidence="9">
    <location>
        <begin position="246"/>
        <end position="261"/>
    </location>
</feature>
<dbReference type="Gene3D" id="3.10.10.10">
    <property type="entry name" value="HIV Type 1 Reverse Transcriptase, subunit A, domain 1"/>
    <property type="match status" value="1"/>
</dbReference>
<reference evidence="10" key="1">
    <citation type="journal article" date="2014" name="Nat. Genet.">
        <title>Genome and transcriptome of the porcine whipworm Trichuris suis.</title>
        <authorList>
            <person name="Jex A.R."/>
            <person name="Nejsum P."/>
            <person name="Schwarz E.M."/>
            <person name="Hu L."/>
            <person name="Young N.D."/>
            <person name="Hall R.S."/>
            <person name="Korhonen P.K."/>
            <person name="Liao S."/>
            <person name="Thamsborg S."/>
            <person name="Xia J."/>
            <person name="Xu P."/>
            <person name="Wang S."/>
            <person name="Scheerlinck J.P."/>
            <person name="Hofmann A."/>
            <person name="Sternberg P.W."/>
            <person name="Wang J."/>
            <person name="Gasser R.B."/>
        </authorList>
    </citation>
    <scope>NUCLEOTIDE SEQUENCE [LARGE SCALE GENOMIC DNA]</scope>
    <source>
        <strain evidence="10">DCEP-RM93F</strain>
    </source>
</reference>
<dbReference type="CDD" id="cd00303">
    <property type="entry name" value="retropepsin_like"/>
    <property type="match status" value="1"/>
</dbReference>
<keyword evidence="3" id="KW-0540">Nuclease</keyword>
<keyword evidence="6" id="KW-0479">Metal-binding</keyword>
<feature type="non-terminal residue" evidence="10">
    <location>
        <position position="1"/>
    </location>
</feature>